<reference evidence="2" key="2">
    <citation type="journal article" date="2015" name="Fish Shellfish Immunol.">
        <title>Early steps in the European eel (Anguilla anguilla)-Vibrio vulnificus interaction in the gills: Role of the RtxA13 toxin.</title>
        <authorList>
            <person name="Callol A."/>
            <person name="Pajuelo D."/>
            <person name="Ebbesson L."/>
            <person name="Teles M."/>
            <person name="MacKenzie S."/>
            <person name="Amaro C."/>
        </authorList>
    </citation>
    <scope>NUCLEOTIDE SEQUENCE</scope>
</reference>
<name>A0A0E9PJ39_ANGAN</name>
<proteinExistence type="predicted"/>
<accession>A0A0E9PJ39</accession>
<dbReference type="EMBL" id="GBXM01104472">
    <property type="protein sequence ID" value="JAH04105.1"/>
    <property type="molecule type" value="Transcribed_RNA"/>
</dbReference>
<feature type="region of interest" description="Disordered" evidence="1">
    <location>
        <begin position="1"/>
        <end position="24"/>
    </location>
</feature>
<organism evidence="2">
    <name type="scientific">Anguilla anguilla</name>
    <name type="common">European freshwater eel</name>
    <name type="synonym">Muraena anguilla</name>
    <dbReference type="NCBI Taxonomy" id="7936"/>
    <lineage>
        <taxon>Eukaryota</taxon>
        <taxon>Metazoa</taxon>
        <taxon>Chordata</taxon>
        <taxon>Craniata</taxon>
        <taxon>Vertebrata</taxon>
        <taxon>Euteleostomi</taxon>
        <taxon>Actinopterygii</taxon>
        <taxon>Neopterygii</taxon>
        <taxon>Teleostei</taxon>
        <taxon>Anguilliformes</taxon>
        <taxon>Anguillidae</taxon>
        <taxon>Anguilla</taxon>
    </lineage>
</organism>
<evidence type="ECO:0000256" key="1">
    <source>
        <dbReference type="SAM" id="MobiDB-lite"/>
    </source>
</evidence>
<dbReference type="AlphaFoldDB" id="A0A0E9PJ39"/>
<protein>
    <submittedName>
        <fullName evidence="2">Uncharacterized protein</fullName>
    </submittedName>
</protein>
<evidence type="ECO:0000313" key="2">
    <source>
        <dbReference type="EMBL" id="JAH04105.1"/>
    </source>
</evidence>
<reference evidence="2" key="1">
    <citation type="submission" date="2014-11" db="EMBL/GenBank/DDBJ databases">
        <authorList>
            <person name="Amaro Gonzalez C."/>
        </authorList>
    </citation>
    <scope>NUCLEOTIDE SEQUENCE</scope>
</reference>
<sequence>MYAGTYTGKLKTENMPKPRKPLTTCRQQQYPVSGDKYTICIFTQFVYITDHSYAASPCL</sequence>